<feature type="transmembrane region" description="Helical" evidence="8">
    <location>
        <begin position="101"/>
        <end position="118"/>
    </location>
</feature>
<feature type="compositionally biased region" description="Low complexity" evidence="7">
    <location>
        <begin position="305"/>
        <end position="325"/>
    </location>
</feature>
<protein>
    <recommendedName>
        <fullName evidence="9">Major facilitator superfamily (MFS) profile domain-containing protein</fullName>
    </recommendedName>
</protein>
<dbReference type="AlphaFoldDB" id="A0AAW1PR74"/>
<dbReference type="InterPro" id="IPR050171">
    <property type="entry name" value="MFS_Transporters"/>
</dbReference>
<feature type="transmembrane region" description="Helical" evidence="8">
    <location>
        <begin position="252"/>
        <end position="272"/>
    </location>
</feature>
<keyword evidence="6 8" id="KW-0472">Membrane</keyword>
<evidence type="ECO:0000256" key="2">
    <source>
        <dbReference type="ARBA" id="ARBA00022448"/>
    </source>
</evidence>
<feature type="transmembrane region" description="Helical" evidence="8">
    <location>
        <begin position="389"/>
        <end position="416"/>
    </location>
</feature>
<evidence type="ECO:0000256" key="1">
    <source>
        <dbReference type="ARBA" id="ARBA00004651"/>
    </source>
</evidence>
<dbReference type="InterPro" id="IPR020846">
    <property type="entry name" value="MFS_dom"/>
</dbReference>
<dbReference type="Proteomes" id="UP001465755">
    <property type="component" value="Unassembled WGS sequence"/>
</dbReference>
<evidence type="ECO:0000256" key="7">
    <source>
        <dbReference type="SAM" id="MobiDB-lite"/>
    </source>
</evidence>
<feature type="transmembrane region" description="Helical" evidence="8">
    <location>
        <begin position="225"/>
        <end position="246"/>
    </location>
</feature>
<feature type="transmembrane region" description="Helical" evidence="8">
    <location>
        <begin position="193"/>
        <end position="213"/>
    </location>
</feature>
<evidence type="ECO:0000256" key="6">
    <source>
        <dbReference type="ARBA" id="ARBA00023136"/>
    </source>
</evidence>
<dbReference type="Pfam" id="PF07690">
    <property type="entry name" value="MFS_1"/>
    <property type="match status" value="1"/>
</dbReference>
<keyword evidence="4 8" id="KW-0812">Transmembrane</keyword>
<dbReference type="InterPro" id="IPR011701">
    <property type="entry name" value="MFS"/>
</dbReference>
<dbReference type="PANTHER" id="PTHR23517:SF3">
    <property type="entry name" value="INTEGRAL MEMBRANE TRANSPORT PROTEIN"/>
    <property type="match status" value="1"/>
</dbReference>
<dbReference type="InterPro" id="IPR036259">
    <property type="entry name" value="MFS_trans_sf"/>
</dbReference>
<dbReference type="Gene3D" id="1.20.1250.20">
    <property type="entry name" value="MFS general substrate transporter like domains"/>
    <property type="match status" value="2"/>
</dbReference>
<name>A0AAW1PR74_9CHLO</name>
<evidence type="ECO:0000256" key="4">
    <source>
        <dbReference type="ARBA" id="ARBA00022692"/>
    </source>
</evidence>
<evidence type="ECO:0000256" key="5">
    <source>
        <dbReference type="ARBA" id="ARBA00022989"/>
    </source>
</evidence>
<comment type="subcellular location">
    <subcellularLocation>
        <location evidence="1">Cell membrane</location>
        <topology evidence="1">Multi-pass membrane protein</topology>
    </subcellularLocation>
</comment>
<comment type="caution">
    <text evidence="10">The sequence shown here is derived from an EMBL/GenBank/DDBJ whole genome shotgun (WGS) entry which is preliminary data.</text>
</comment>
<dbReference type="EMBL" id="JALJOQ010000012">
    <property type="protein sequence ID" value="KAK9810950.1"/>
    <property type="molecule type" value="Genomic_DNA"/>
</dbReference>
<keyword evidence="2" id="KW-0813">Transport</keyword>
<evidence type="ECO:0000313" key="10">
    <source>
        <dbReference type="EMBL" id="KAK9810950.1"/>
    </source>
</evidence>
<feature type="transmembrane region" description="Helical" evidence="8">
    <location>
        <begin position="510"/>
        <end position="530"/>
    </location>
</feature>
<gene>
    <name evidence="10" type="ORF">WJX73_000538</name>
</gene>
<reference evidence="10 11" key="1">
    <citation type="journal article" date="2024" name="Nat. Commun.">
        <title>Phylogenomics reveals the evolutionary origins of lichenization in chlorophyte algae.</title>
        <authorList>
            <person name="Puginier C."/>
            <person name="Libourel C."/>
            <person name="Otte J."/>
            <person name="Skaloud P."/>
            <person name="Haon M."/>
            <person name="Grisel S."/>
            <person name="Petersen M."/>
            <person name="Berrin J.G."/>
            <person name="Delaux P.M."/>
            <person name="Dal Grande F."/>
            <person name="Keller J."/>
        </authorList>
    </citation>
    <scope>NUCLEOTIDE SEQUENCE [LARGE SCALE GENOMIC DNA]</scope>
    <source>
        <strain evidence="10 11">SAG 2036</strain>
    </source>
</reference>
<feature type="domain" description="Major facilitator superfamily (MFS) profile" evidence="9">
    <location>
        <begin position="100"/>
        <end position="535"/>
    </location>
</feature>
<dbReference type="GO" id="GO:0022857">
    <property type="term" value="F:transmembrane transporter activity"/>
    <property type="evidence" value="ECO:0007669"/>
    <property type="project" value="InterPro"/>
</dbReference>
<keyword evidence="11" id="KW-1185">Reference proteome</keyword>
<dbReference type="GO" id="GO:0005886">
    <property type="term" value="C:plasma membrane"/>
    <property type="evidence" value="ECO:0007669"/>
    <property type="project" value="UniProtKB-SubCell"/>
</dbReference>
<keyword evidence="5 8" id="KW-1133">Transmembrane helix</keyword>
<accession>A0AAW1PR74</accession>
<evidence type="ECO:0000259" key="9">
    <source>
        <dbReference type="PROSITE" id="PS50850"/>
    </source>
</evidence>
<dbReference type="PANTHER" id="PTHR23517">
    <property type="entry name" value="RESISTANCE PROTEIN MDTM, PUTATIVE-RELATED-RELATED"/>
    <property type="match status" value="1"/>
</dbReference>
<dbReference type="PROSITE" id="PS50850">
    <property type="entry name" value="MFS"/>
    <property type="match status" value="1"/>
</dbReference>
<keyword evidence="3" id="KW-1003">Cell membrane</keyword>
<evidence type="ECO:0000256" key="3">
    <source>
        <dbReference type="ARBA" id="ARBA00022475"/>
    </source>
</evidence>
<dbReference type="SUPFAM" id="SSF103473">
    <property type="entry name" value="MFS general substrate transporter"/>
    <property type="match status" value="1"/>
</dbReference>
<proteinExistence type="predicted"/>
<feature type="region of interest" description="Disordered" evidence="7">
    <location>
        <begin position="281"/>
        <end position="344"/>
    </location>
</feature>
<evidence type="ECO:0000256" key="8">
    <source>
        <dbReference type="SAM" id="Phobius"/>
    </source>
</evidence>
<dbReference type="PROSITE" id="PS00216">
    <property type="entry name" value="SUGAR_TRANSPORT_1"/>
    <property type="match status" value="1"/>
</dbReference>
<dbReference type="InterPro" id="IPR005829">
    <property type="entry name" value="Sugar_transporter_CS"/>
</dbReference>
<organism evidence="10 11">
    <name type="scientific">Symbiochloris irregularis</name>
    <dbReference type="NCBI Taxonomy" id="706552"/>
    <lineage>
        <taxon>Eukaryota</taxon>
        <taxon>Viridiplantae</taxon>
        <taxon>Chlorophyta</taxon>
        <taxon>core chlorophytes</taxon>
        <taxon>Trebouxiophyceae</taxon>
        <taxon>Trebouxiales</taxon>
        <taxon>Trebouxiaceae</taxon>
        <taxon>Symbiochloris</taxon>
    </lineage>
</organism>
<dbReference type="CDD" id="cd17325">
    <property type="entry name" value="MFS_MdtG_SLC18_like"/>
    <property type="match status" value="1"/>
</dbReference>
<feature type="transmembrane region" description="Helical" evidence="8">
    <location>
        <begin position="124"/>
        <end position="146"/>
    </location>
</feature>
<sequence length="548" mass="56773">MSTVATRLSSGALPAPCTNAARSSNCTLPRRGLRQGLFGKLQADSINALVSSRQTELNSIVAHASVPGLQPRLLQLAEKQVSLIDHVIAQVQIFLAEHERVLVVAASTLIMSLSHTALRPVLPVFAKGFGVGATAIGVTLSVYAGARLMMNIPAGLIGDAQGRKPLLVWGPAITAIGMLGCGMSTSFRQLLVWRWVTGIGSALQMTGAQLFLADISKPGNRARSLGLNQSASLLGSLAGPAIGGFLADYAGINAPFTFTGIAAGLAALYGAIRLPETRQRHEDLDNETGPSGSRVEVSKQSQGRSTEAGSPSTSAAASAPEPAGSLQHNSSNGSSAPRRRKGRRRPGWWQLLGSRDFRAVALLNAVMFATQNGGRSVLLPLMAIDGFGFTTSLLGLLFAGMAVVSLIGIMPAAFVADHLGRKWSIVPSCLGMAAALMIMANTGCTEAFTAAAVMYAAANACLGATPSAYAADVMPASISGFGLGIYRCAGDLGLMFGPALLGWIADLTSVRVALQANAVILAGAVCLFSVQARETRHLRARHAKPAVA</sequence>
<evidence type="ECO:0000313" key="11">
    <source>
        <dbReference type="Proteomes" id="UP001465755"/>
    </source>
</evidence>
<feature type="transmembrane region" description="Helical" evidence="8">
    <location>
        <begin position="447"/>
        <end position="471"/>
    </location>
</feature>
<feature type="transmembrane region" description="Helical" evidence="8">
    <location>
        <begin position="483"/>
        <end position="504"/>
    </location>
</feature>
<feature type="transmembrane region" description="Helical" evidence="8">
    <location>
        <begin position="423"/>
        <end position="441"/>
    </location>
</feature>
<feature type="compositionally biased region" description="Polar residues" evidence="7">
    <location>
        <begin position="326"/>
        <end position="335"/>
    </location>
</feature>
<feature type="transmembrane region" description="Helical" evidence="8">
    <location>
        <begin position="166"/>
        <end position="187"/>
    </location>
</feature>